<accession>A0A3M6UMT6</accession>
<dbReference type="STRING" id="46731.A0A3M6UMT6"/>
<keyword evidence="3" id="KW-1185">Reference proteome</keyword>
<comment type="similarity">
    <text evidence="1">Belongs to the asteroid family.</text>
</comment>
<comment type="caution">
    <text evidence="2">The sequence shown here is derived from an EMBL/GenBank/DDBJ whole genome shotgun (WGS) entry which is preliminary data.</text>
</comment>
<evidence type="ECO:0000313" key="2">
    <source>
        <dbReference type="EMBL" id="RMX54950.1"/>
    </source>
</evidence>
<dbReference type="Gene3D" id="3.40.50.1010">
    <property type="entry name" value="5'-nuclease"/>
    <property type="match status" value="2"/>
</dbReference>
<reference evidence="2 3" key="1">
    <citation type="journal article" date="2018" name="Sci. Rep.">
        <title>Comparative analysis of the Pocillopora damicornis genome highlights role of immune system in coral evolution.</title>
        <authorList>
            <person name="Cunning R."/>
            <person name="Bay R.A."/>
            <person name="Gillette P."/>
            <person name="Baker A.C."/>
            <person name="Traylor-Knowles N."/>
        </authorList>
    </citation>
    <scope>NUCLEOTIDE SEQUENCE [LARGE SCALE GENOMIC DNA]</scope>
    <source>
        <strain evidence="2">RSMAS</strain>
        <tissue evidence="2">Whole animal</tissue>
    </source>
</reference>
<dbReference type="EMBL" id="RCHS01001150">
    <property type="protein sequence ID" value="RMX54950.1"/>
    <property type="molecule type" value="Genomic_DNA"/>
</dbReference>
<gene>
    <name evidence="2" type="ORF">pdam_00012708</name>
</gene>
<name>A0A3M6UMT6_POCDA</name>
<dbReference type="InterPro" id="IPR029060">
    <property type="entry name" value="PIN-like_dom_sf"/>
</dbReference>
<evidence type="ECO:0008006" key="4">
    <source>
        <dbReference type="Google" id="ProtNLM"/>
    </source>
</evidence>
<organism evidence="2 3">
    <name type="scientific">Pocillopora damicornis</name>
    <name type="common">Cauliflower coral</name>
    <name type="synonym">Millepora damicornis</name>
    <dbReference type="NCBI Taxonomy" id="46731"/>
    <lineage>
        <taxon>Eukaryota</taxon>
        <taxon>Metazoa</taxon>
        <taxon>Cnidaria</taxon>
        <taxon>Anthozoa</taxon>
        <taxon>Hexacorallia</taxon>
        <taxon>Scleractinia</taxon>
        <taxon>Astrocoeniina</taxon>
        <taxon>Pocilloporidae</taxon>
        <taxon>Pocillopora</taxon>
    </lineage>
</organism>
<dbReference type="PANTHER" id="PTHR15665:SF1">
    <property type="entry name" value="PROTEIN ASTEROID HOMOLOG 1"/>
    <property type="match status" value="1"/>
</dbReference>
<evidence type="ECO:0000313" key="3">
    <source>
        <dbReference type="Proteomes" id="UP000275408"/>
    </source>
</evidence>
<dbReference type="PANTHER" id="PTHR15665">
    <property type="entry name" value="ASTEROID PROTEIN"/>
    <property type="match status" value="1"/>
</dbReference>
<dbReference type="InterPro" id="IPR026832">
    <property type="entry name" value="Asteroid"/>
</dbReference>
<dbReference type="OrthoDB" id="25987at2759"/>
<proteinExistence type="inferred from homology"/>
<dbReference type="Proteomes" id="UP000275408">
    <property type="component" value="Unassembled WGS sequence"/>
</dbReference>
<dbReference type="SUPFAM" id="SSF88723">
    <property type="entry name" value="PIN domain-like"/>
    <property type="match status" value="2"/>
</dbReference>
<sequence>MGVRGLTSYINSIGTLWTQINLKNTKLIIDGSCLCHYLYYSNGLDCRCGGQYQEYYDAVVSFFDALVSNGVEAYVVFDGAHDPSDKKLETRIARTNERVRKSNALSMSADDFLLPLLAMNVFVDALRNRGVKFVFTRVFYRQKLASHHRIRAELIPLWASLAGNDYVSRDLSSTFNRALNGFQTFNHIRFESIANMLSKLRDSNEEEALKCALKIMKSAENREQLRQAVELSLQEYTLSESNLSGYFQDDIVSSSLRTQSNREINQWVLRRFRNGKFSSKCISSLTSGKLFLEIPVENCREISANCCSKRLRRCVYGILNDAETKAEGNIKVIQEWDREGLSVQQSIVKPYQEGVVPSLSLIPYLDLGERVNFLLFALDSDTTAVRFLGKRFILIAASLRYLIKYAHPPLETNHLIALLCCCVNLEKGELYNGKEATVSPYRSLWPFDIRAVQSFAQWQCVLRDAIHLNFNLLEPVPVPCIHKTFNGKMAQKLLESLQQGRTPESLLCSPSVLSRYKELYTAITDQEVMGVFGLFSFLKPIEEIWTTIELREKQLVIDGSALCNSLYADNGFDRRRGGQYEEFYNIIMSFFRSLRSVDVESFVVLDGANISDNKLDTYKKRSKEKIQTADMLAKNPAAANKDVFVYPLLLNFVFTRALRDLGRILKSRGFIPLSSFKWQRCPSTARIFYRRQLAEYFGILSELLPLFASLVRNDYVNLELLKPFHENLRLQGTSGSKKEEKFRAIAKLLKKAPTSTEKEAIEFAIRRVPQDRSKNELRRAIEISLQEYTIREREKHLVGYFQGNDISSSLKTQNNQEIEEWVLRRFRDGRFSTSCMSSLVSGKVLLKFQVENLQETSANHCSQSLRRYIYGILNGAPLPGGKSTMVQEWDRVGDQVKPSSISPTDGENVPCLNEIPCLDPDKKLALFLDALDSNTTNIKSLPAELKLVAASLRFWARNAYSKLEPNHLSAILCSCVKLEDGSWKEYLESCDGEAFDVRAAHSFSQWQCVLRDVIHLNCVLEEPVETPCIRKIFNGQLVHHLKRELARGSKLESLIRTPNSLSRYQDLYTAITANLEEEEEIAAEMQKFQLRASRN</sequence>
<dbReference type="AlphaFoldDB" id="A0A3M6UMT6"/>
<evidence type="ECO:0000256" key="1">
    <source>
        <dbReference type="ARBA" id="ARBA00007398"/>
    </source>
</evidence>
<protein>
    <recommendedName>
        <fullName evidence="4">Asteroid domain-containing protein</fullName>
    </recommendedName>
</protein>